<dbReference type="AlphaFoldDB" id="A0A914HSC5"/>
<reference evidence="2" key="1">
    <citation type="submission" date="2022-11" db="UniProtKB">
        <authorList>
            <consortium name="WormBaseParasite"/>
        </authorList>
    </citation>
    <scope>IDENTIFICATION</scope>
</reference>
<evidence type="ECO:0000313" key="1">
    <source>
        <dbReference type="Proteomes" id="UP000887572"/>
    </source>
</evidence>
<keyword evidence="1" id="KW-1185">Reference proteome</keyword>
<dbReference type="WBParaSite" id="Gr19_v10_g3504.t1">
    <property type="protein sequence ID" value="Gr19_v10_g3504.t1"/>
    <property type="gene ID" value="Gr19_v10_g3504"/>
</dbReference>
<name>A0A914HSC5_GLORO</name>
<organism evidence="1 2">
    <name type="scientific">Globodera rostochiensis</name>
    <name type="common">Golden nematode worm</name>
    <name type="synonym">Heterodera rostochiensis</name>
    <dbReference type="NCBI Taxonomy" id="31243"/>
    <lineage>
        <taxon>Eukaryota</taxon>
        <taxon>Metazoa</taxon>
        <taxon>Ecdysozoa</taxon>
        <taxon>Nematoda</taxon>
        <taxon>Chromadorea</taxon>
        <taxon>Rhabditida</taxon>
        <taxon>Tylenchina</taxon>
        <taxon>Tylenchomorpha</taxon>
        <taxon>Tylenchoidea</taxon>
        <taxon>Heteroderidae</taxon>
        <taxon>Heteroderinae</taxon>
        <taxon>Globodera</taxon>
    </lineage>
</organism>
<sequence length="196" mass="22600">MPKCYDNCQDLAPHLASTRCPGWRCVVPVVAVCRVGCATTEPSLGLPPGHQFRPRLFFDFNHLQELTGGQYTEQKTVADQPVGWTMSGGEEKDEHACRWWRQVRLIHVGLAPARSNRAGPVVRRAGDRSATRYLWHYKDIMIGSKLLYRLAVPNPKKMHLERFVGEVFFNYIHLVRDPMLKKYPDELEELKPFVKR</sequence>
<accession>A0A914HSC5</accession>
<protein>
    <submittedName>
        <fullName evidence="2">Uncharacterized protein</fullName>
    </submittedName>
</protein>
<evidence type="ECO:0000313" key="2">
    <source>
        <dbReference type="WBParaSite" id="Gr19_v10_g3504.t1"/>
    </source>
</evidence>
<proteinExistence type="predicted"/>
<dbReference type="Proteomes" id="UP000887572">
    <property type="component" value="Unplaced"/>
</dbReference>